<evidence type="ECO:0000256" key="2">
    <source>
        <dbReference type="ARBA" id="ARBA00004496"/>
    </source>
</evidence>
<name>A0AAD1YWX9_9LAMI</name>
<keyword evidence="3" id="KW-0963">Cytoplasm</keyword>
<dbReference type="GO" id="GO:0005829">
    <property type="term" value="C:cytosol"/>
    <property type="evidence" value="ECO:0007669"/>
    <property type="project" value="TreeGrafter"/>
</dbReference>
<dbReference type="InterPro" id="IPR043129">
    <property type="entry name" value="ATPase_NBD"/>
</dbReference>
<accession>A0AAD1YWX9</accession>
<evidence type="ECO:0000256" key="10">
    <source>
        <dbReference type="ARBA" id="ARBA00055614"/>
    </source>
</evidence>
<gene>
    <name evidence="13" type="ORF">FPE_LOCUS5026</name>
</gene>
<dbReference type="AlphaFoldDB" id="A0AAD1YWX9"/>
<feature type="region of interest" description="Disordered" evidence="12">
    <location>
        <begin position="780"/>
        <end position="844"/>
    </location>
</feature>
<dbReference type="PRINTS" id="PR00301">
    <property type="entry name" value="HEATSHOCK70"/>
</dbReference>
<dbReference type="GO" id="GO:0140662">
    <property type="term" value="F:ATP-dependent protein folding chaperone"/>
    <property type="evidence" value="ECO:0007669"/>
    <property type="project" value="InterPro"/>
</dbReference>
<keyword evidence="7" id="KW-0346">Stress response</keyword>
<dbReference type="Pfam" id="PF00012">
    <property type="entry name" value="HSP70"/>
    <property type="match status" value="1"/>
</dbReference>
<keyword evidence="8" id="KW-0143">Chaperone</keyword>
<evidence type="ECO:0000256" key="5">
    <source>
        <dbReference type="ARBA" id="ARBA00022741"/>
    </source>
</evidence>
<evidence type="ECO:0000256" key="11">
    <source>
        <dbReference type="ARBA" id="ARBA00061090"/>
    </source>
</evidence>
<dbReference type="InterPro" id="IPR013126">
    <property type="entry name" value="Hsp_70_fam"/>
</dbReference>
<keyword evidence="6" id="KW-0067">ATP-binding</keyword>
<feature type="compositionally biased region" description="Polar residues" evidence="12">
    <location>
        <begin position="809"/>
        <end position="836"/>
    </location>
</feature>
<evidence type="ECO:0000313" key="14">
    <source>
        <dbReference type="Proteomes" id="UP000834106"/>
    </source>
</evidence>
<protein>
    <submittedName>
        <fullName evidence="13">Uncharacterized protein</fullName>
    </submittedName>
</protein>
<dbReference type="SUPFAM" id="SSF100934">
    <property type="entry name" value="Heat shock protein 70kD (HSP70), C-terminal subdomain"/>
    <property type="match status" value="2"/>
</dbReference>
<comment type="function">
    <text evidence="10">In cooperation with other chaperones, Hsp70s are key components that facilitate folding of de novo synthesized proteins, assist translocation of precursor proteins into organelles, and are responsible for degradation of damaged protein under stress conditions.</text>
</comment>
<dbReference type="FunFam" id="3.30.30.30:FF:000002">
    <property type="entry name" value="Heat shock 70 kDa protein 4"/>
    <property type="match status" value="1"/>
</dbReference>
<dbReference type="FunFam" id="3.30.420.40:FF:000171">
    <property type="entry name" value="Heat shock 70 kDa protein 4"/>
    <property type="match status" value="2"/>
</dbReference>
<keyword evidence="14" id="KW-1185">Reference proteome</keyword>
<dbReference type="Gene3D" id="3.90.640.10">
    <property type="entry name" value="Actin, Chain A, domain 4"/>
    <property type="match status" value="1"/>
</dbReference>
<dbReference type="Gene3D" id="3.30.30.30">
    <property type="match status" value="1"/>
</dbReference>
<dbReference type="FunFam" id="1.20.1270.10:FF:000002">
    <property type="entry name" value="Heat shock 70 kDa protein 4"/>
    <property type="match status" value="1"/>
</dbReference>
<dbReference type="InterPro" id="IPR029047">
    <property type="entry name" value="HSP70_peptide-bd_sf"/>
</dbReference>
<evidence type="ECO:0000256" key="9">
    <source>
        <dbReference type="ARBA" id="ARBA00023242"/>
    </source>
</evidence>
<feature type="compositionally biased region" description="Low complexity" evidence="12">
    <location>
        <begin position="795"/>
        <end position="808"/>
    </location>
</feature>
<reference evidence="13" key="1">
    <citation type="submission" date="2023-05" db="EMBL/GenBank/DDBJ databases">
        <authorList>
            <person name="Huff M."/>
        </authorList>
    </citation>
    <scope>NUCLEOTIDE SEQUENCE</scope>
</reference>
<dbReference type="GO" id="GO:0005634">
    <property type="term" value="C:nucleus"/>
    <property type="evidence" value="ECO:0007669"/>
    <property type="project" value="UniProtKB-SubCell"/>
</dbReference>
<feature type="region of interest" description="Disordered" evidence="12">
    <location>
        <begin position="515"/>
        <end position="578"/>
    </location>
</feature>
<organism evidence="13 14">
    <name type="scientific">Fraxinus pennsylvanica</name>
    <dbReference type="NCBI Taxonomy" id="56036"/>
    <lineage>
        <taxon>Eukaryota</taxon>
        <taxon>Viridiplantae</taxon>
        <taxon>Streptophyta</taxon>
        <taxon>Embryophyta</taxon>
        <taxon>Tracheophyta</taxon>
        <taxon>Spermatophyta</taxon>
        <taxon>Magnoliopsida</taxon>
        <taxon>eudicotyledons</taxon>
        <taxon>Gunneridae</taxon>
        <taxon>Pentapetalae</taxon>
        <taxon>asterids</taxon>
        <taxon>lamiids</taxon>
        <taxon>Lamiales</taxon>
        <taxon>Oleaceae</taxon>
        <taxon>Oleeae</taxon>
        <taxon>Fraxinus</taxon>
    </lineage>
</organism>
<proteinExistence type="inferred from homology"/>
<dbReference type="Proteomes" id="UP000834106">
    <property type="component" value="Chromosome 3"/>
</dbReference>
<evidence type="ECO:0000256" key="6">
    <source>
        <dbReference type="ARBA" id="ARBA00022840"/>
    </source>
</evidence>
<keyword evidence="4" id="KW-0597">Phosphoprotein</keyword>
<evidence type="ECO:0000256" key="8">
    <source>
        <dbReference type="ARBA" id="ARBA00023186"/>
    </source>
</evidence>
<dbReference type="FunFam" id="3.90.640.10:FF:000004">
    <property type="entry name" value="Heat shock 70 kDa protein 4"/>
    <property type="match status" value="1"/>
</dbReference>
<dbReference type="EMBL" id="OU503038">
    <property type="protein sequence ID" value="CAI9757596.1"/>
    <property type="molecule type" value="Genomic_DNA"/>
</dbReference>
<dbReference type="SUPFAM" id="SSF100920">
    <property type="entry name" value="Heat shock protein 70kD (HSP70), peptide-binding domain"/>
    <property type="match status" value="1"/>
</dbReference>
<evidence type="ECO:0000256" key="1">
    <source>
        <dbReference type="ARBA" id="ARBA00004123"/>
    </source>
</evidence>
<dbReference type="CDD" id="cd24095">
    <property type="entry name" value="ASKHA_NBD_HSP70_AtHsp70-14-like"/>
    <property type="match status" value="1"/>
</dbReference>
<keyword evidence="5" id="KW-0547">Nucleotide-binding</keyword>
<evidence type="ECO:0000313" key="13">
    <source>
        <dbReference type="EMBL" id="CAI9757596.1"/>
    </source>
</evidence>
<evidence type="ECO:0000256" key="4">
    <source>
        <dbReference type="ARBA" id="ARBA00022553"/>
    </source>
</evidence>
<dbReference type="InterPro" id="IPR029048">
    <property type="entry name" value="HSP70_C_sf"/>
</dbReference>
<dbReference type="FunFam" id="2.60.34.10:FF:000031">
    <property type="entry name" value="Heat shock 70 kDa protein 14"/>
    <property type="match status" value="1"/>
</dbReference>
<evidence type="ECO:0000256" key="3">
    <source>
        <dbReference type="ARBA" id="ARBA00022490"/>
    </source>
</evidence>
<comment type="similarity">
    <text evidence="11">Belongs to the heat shock protein 70 (TC 1.A.33) family. HSP110/SSE subfamily.</text>
</comment>
<dbReference type="Gene3D" id="1.20.1270.10">
    <property type="match status" value="2"/>
</dbReference>
<dbReference type="PANTHER" id="PTHR45639">
    <property type="entry name" value="HSC70CB, ISOFORM G-RELATED"/>
    <property type="match status" value="1"/>
</dbReference>
<sequence>MSVVGFDFGNESCVVAVARQRGIDVVLNDESKRETPAVVCFGDKQRFLGTAGSASSMMNPKNTISQIKRLIGRQFSDPELQQDLKALPFSVTEGPDGYPLIHARYLGEMRTFTPTQVLGMVLSDLKSIAEKNLKAAVVDCCIGIPVYFTDLQRRAVIAAAAIAGLHPLRLIHETTATALAYGIYKTDLPENDPLHVAFVDVGHGSMQVCIAALKKGQLKILAHSFDRSLGGRDFDEVIFQHFAAKFKEEYKIDVFQNARACLRLRAACEKLKKVLSANPVAPLNIECLMDEKDVRGYIKREEFEQISVPILERVKKPLEKALAEAGLTVENIHTVEVVGSGSRVPAIMKILTEFFGKEPRRTMNASESVAKGCALECAILSPTFKVREFQVNESFPFPIALSWKGSAPDAQNGAMDNQQITVVFPKGNPIPSMKALTFYRSGTFTIDVQYADVSELQAPSKISTYTIGPFQSTNGERLKLKVKIRLNLHGIVSVESATILEEEEVEVPVVKESVEKPTKMETNEAPADSVPPSATETDVNMQDAKTEAPGAENGVPESGDKPVQMETDTKAEVPKKKVKRTSVPVSELVYGGMGAEEVQKAVEKEFEMALQDRIMEETKDKKNAVEAYVYDMRNKLTDKYQEFVVDSEREQLMAKLQEVEDWLYEDGEDETKGVYIAKLEELKKQGDPIEERYKEHMERGPVIDQFIYCINSYREAAMSNDPKFDHIDMADKQKVLNDCVEAEAWLREKKQQQDALPKFATPVLLSADVRKKAEALDRFCRPIMTKPKPVKPATPEAASPAPSEGGESQSQGAENPNSSPAQNTNESRNEASSTEPMETDKSQE</sequence>
<dbReference type="PANTHER" id="PTHR45639:SF4">
    <property type="entry name" value="HSC70CB, ISOFORM G"/>
    <property type="match status" value="1"/>
</dbReference>
<keyword evidence="9" id="KW-0539">Nucleus</keyword>
<dbReference type="SUPFAM" id="SSF53067">
    <property type="entry name" value="Actin-like ATPase domain"/>
    <property type="match status" value="2"/>
</dbReference>
<dbReference type="Gene3D" id="3.30.420.40">
    <property type="match status" value="2"/>
</dbReference>
<dbReference type="Gene3D" id="2.60.34.10">
    <property type="entry name" value="Substrate Binding Domain Of DNAk, Chain A, domain 1"/>
    <property type="match status" value="1"/>
</dbReference>
<dbReference type="GO" id="GO:0005524">
    <property type="term" value="F:ATP binding"/>
    <property type="evidence" value="ECO:0007669"/>
    <property type="project" value="UniProtKB-KW"/>
</dbReference>
<evidence type="ECO:0000256" key="7">
    <source>
        <dbReference type="ARBA" id="ARBA00023016"/>
    </source>
</evidence>
<evidence type="ECO:0000256" key="12">
    <source>
        <dbReference type="SAM" id="MobiDB-lite"/>
    </source>
</evidence>
<comment type="subcellular location">
    <subcellularLocation>
        <location evidence="2">Cytoplasm</location>
    </subcellularLocation>
    <subcellularLocation>
        <location evidence="1">Nucleus</location>
    </subcellularLocation>
</comment>